<dbReference type="AlphaFoldDB" id="A0A8C3DXV7"/>
<dbReference type="Gene3D" id="1.10.20.10">
    <property type="entry name" value="Histone, subunit A"/>
    <property type="match status" value="1"/>
</dbReference>
<name>A0A8C3DXV7_CORMO</name>
<reference evidence="1" key="2">
    <citation type="submission" date="2025-08" db="UniProtKB">
        <authorList>
            <consortium name="Ensembl"/>
        </authorList>
    </citation>
    <scope>IDENTIFICATION</scope>
</reference>
<evidence type="ECO:0000313" key="1">
    <source>
        <dbReference type="Ensembl" id="ENSCMUP00000012801.2"/>
    </source>
</evidence>
<accession>A0A8C3DXV7</accession>
<dbReference type="Ensembl" id="ENSCMUT00000013745.2">
    <property type="protein sequence ID" value="ENSCMUP00000012801.2"/>
    <property type="gene ID" value="ENSCMUG00000008041.2"/>
</dbReference>
<dbReference type="GO" id="GO:0046982">
    <property type="term" value="F:protein heterodimerization activity"/>
    <property type="evidence" value="ECO:0007669"/>
    <property type="project" value="InterPro"/>
</dbReference>
<evidence type="ECO:0000313" key="2">
    <source>
        <dbReference type="Proteomes" id="UP000694553"/>
    </source>
</evidence>
<reference evidence="1" key="3">
    <citation type="submission" date="2025-09" db="UniProtKB">
        <authorList>
            <consortium name="Ensembl"/>
        </authorList>
    </citation>
    <scope>IDENTIFICATION</scope>
</reference>
<protein>
    <submittedName>
        <fullName evidence="1">Uncharacterized protein</fullName>
    </submittedName>
</protein>
<keyword evidence="2" id="KW-1185">Reference proteome</keyword>
<proteinExistence type="predicted"/>
<accession>A0A8U7MXH9</accession>
<dbReference type="InterPro" id="IPR009072">
    <property type="entry name" value="Histone-fold"/>
</dbReference>
<reference evidence="2" key="1">
    <citation type="submission" date="2019-10" db="EMBL/GenBank/DDBJ databases">
        <title>Corvus moneduloides (New Caledonian crow) genome, bCorMon1, primary haplotype.</title>
        <authorList>
            <person name="Rutz C."/>
            <person name="Fungtammasan C."/>
            <person name="Mountcastle J."/>
            <person name="Formenti G."/>
            <person name="Chow W."/>
            <person name="Howe K."/>
            <person name="Steele M.P."/>
            <person name="Fernandes J."/>
            <person name="Gilbert M.T.P."/>
            <person name="Fedrigo O."/>
            <person name="Jarvis E.D."/>
            <person name="Gemmell N."/>
        </authorList>
    </citation>
    <scope>NUCLEOTIDE SEQUENCE [LARGE SCALE GENOMIC DNA]</scope>
</reference>
<dbReference type="Proteomes" id="UP000694553">
    <property type="component" value="Unassembled WGS sequence"/>
</dbReference>
<organism evidence="1 2">
    <name type="scientific">Corvus moneduloides</name>
    <name type="common">New Caledonian crow</name>
    <dbReference type="NCBI Taxonomy" id="1196302"/>
    <lineage>
        <taxon>Eukaryota</taxon>
        <taxon>Metazoa</taxon>
        <taxon>Chordata</taxon>
        <taxon>Craniata</taxon>
        <taxon>Vertebrata</taxon>
        <taxon>Euteleostomi</taxon>
        <taxon>Archelosauria</taxon>
        <taxon>Archosauria</taxon>
        <taxon>Dinosauria</taxon>
        <taxon>Saurischia</taxon>
        <taxon>Theropoda</taxon>
        <taxon>Coelurosauria</taxon>
        <taxon>Aves</taxon>
        <taxon>Neognathae</taxon>
        <taxon>Neoaves</taxon>
        <taxon>Telluraves</taxon>
        <taxon>Australaves</taxon>
        <taxon>Passeriformes</taxon>
        <taxon>Corvoidea</taxon>
        <taxon>Corvidae</taxon>
        <taxon>Corvus</taxon>
    </lineage>
</organism>
<sequence length="88" mass="10227">MKGKKKKKKKSRKVSGDNMCNIRPIICHLACGRKVKNIQGLIYAKICRVLKVLQENMIQDAIIYKNNLIFLLNRNGNFLFFPSFFLPL</sequence>